<dbReference type="Pfam" id="PF02865">
    <property type="entry name" value="STAT_int"/>
    <property type="match status" value="1"/>
</dbReference>
<name>A0A3Q4FYX7_NEOBR</name>
<evidence type="ECO:0000313" key="3">
    <source>
        <dbReference type="Proteomes" id="UP000261580"/>
    </source>
</evidence>
<dbReference type="GO" id="GO:0006355">
    <property type="term" value="P:regulation of DNA-templated transcription"/>
    <property type="evidence" value="ECO:0007669"/>
    <property type="project" value="InterPro"/>
</dbReference>
<dbReference type="InterPro" id="IPR013799">
    <property type="entry name" value="STAT_TF_prot_interaction"/>
</dbReference>
<accession>A0A3Q4FYX7</accession>
<dbReference type="Ensembl" id="ENSNBRT00000000812.1">
    <property type="protein sequence ID" value="ENSNBRP00000000765.1"/>
    <property type="gene ID" value="ENSNBRG00000000682.1"/>
</dbReference>
<dbReference type="GeneTree" id="ENSGT01000000216219"/>
<feature type="domain" description="STAT transcription factor protein interaction" evidence="1">
    <location>
        <begin position="2"/>
        <end position="66"/>
    </location>
</feature>
<dbReference type="STRING" id="32507.ENSNBRP00000000765"/>
<keyword evidence="3" id="KW-1185">Reference proteome</keyword>
<dbReference type="Gene3D" id="1.10.532.10">
    <property type="entry name" value="STAT transcription factor, N-terminal domain"/>
    <property type="match status" value="1"/>
</dbReference>
<reference evidence="2" key="2">
    <citation type="submission" date="2025-09" db="UniProtKB">
        <authorList>
            <consortium name="Ensembl"/>
        </authorList>
    </citation>
    <scope>IDENTIFICATION</scope>
</reference>
<dbReference type="Bgee" id="ENSNBRG00000000682">
    <property type="expression patterns" value="Expressed in zone of skin and 8 other cell types or tissues"/>
</dbReference>
<dbReference type="GO" id="GO:0007165">
    <property type="term" value="P:signal transduction"/>
    <property type="evidence" value="ECO:0007669"/>
    <property type="project" value="InterPro"/>
</dbReference>
<dbReference type="AlphaFoldDB" id="A0A3Q4FYX7"/>
<proteinExistence type="predicted"/>
<dbReference type="Proteomes" id="UP000261580">
    <property type="component" value="Unassembled WGS sequence"/>
</dbReference>
<evidence type="ECO:0000259" key="1">
    <source>
        <dbReference type="Pfam" id="PF02865"/>
    </source>
</evidence>
<evidence type="ECO:0000313" key="2">
    <source>
        <dbReference type="Ensembl" id="ENSNBRP00000000765.1"/>
    </source>
</evidence>
<sequence length="92" mass="10995">MAQWMHMTQMLQHLPYETVSSLYPPNSFPIEVRHYISEWIENQRWYDAHTYCTCTCLFFNLLQHLLLLKNAKTLVAFMTTLETSLNLLQHTC</sequence>
<dbReference type="SUPFAM" id="SSF48092">
    <property type="entry name" value="Transcription factor STAT-4 N-domain"/>
    <property type="match status" value="1"/>
</dbReference>
<protein>
    <recommendedName>
        <fullName evidence="1">STAT transcription factor protein interaction domain-containing protein</fullName>
    </recommendedName>
</protein>
<dbReference type="InterPro" id="IPR036535">
    <property type="entry name" value="STAT_N_sf"/>
</dbReference>
<reference evidence="2" key="1">
    <citation type="submission" date="2025-08" db="UniProtKB">
        <authorList>
            <consortium name="Ensembl"/>
        </authorList>
    </citation>
    <scope>IDENTIFICATION</scope>
</reference>
<organism evidence="2 3">
    <name type="scientific">Neolamprologus brichardi</name>
    <name type="common">Fairy cichlid</name>
    <name type="synonym">Lamprologus brichardi</name>
    <dbReference type="NCBI Taxonomy" id="32507"/>
    <lineage>
        <taxon>Eukaryota</taxon>
        <taxon>Metazoa</taxon>
        <taxon>Chordata</taxon>
        <taxon>Craniata</taxon>
        <taxon>Vertebrata</taxon>
        <taxon>Euteleostomi</taxon>
        <taxon>Actinopterygii</taxon>
        <taxon>Neopterygii</taxon>
        <taxon>Teleostei</taxon>
        <taxon>Neoteleostei</taxon>
        <taxon>Acanthomorphata</taxon>
        <taxon>Ovalentaria</taxon>
        <taxon>Cichlomorphae</taxon>
        <taxon>Cichliformes</taxon>
        <taxon>Cichlidae</taxon>
        <taxon>African cichlids</taxon>
        <taxon>Pseudocrenilabrinae</taxon>
        <taxon>Lamprologini</taxon>
        <taxon>Neolamprologus</taxon>
    </lineage>
</organism>